<evidence type="ECO:0000313" key="2">
    <source>
        <dbReference type="EMBL" id="VAW01960.1"/>
    </source>
</evidence>
<dbReference type="InterPro" id="IPR006076">
    <property type="entry name" value="FAD-dep_OxRdtase"/>
</dbReference>
<accession>A0A3B0SCD8</accession>
<sequence>MPLSRRDFSTDQHGWAELLPGRRAGGKLRGSHQVAWVVIGAGFTGLACARRLAELHKGDEILLVDARQIGQGASGRNAGFAIVASQFPGAYETARMPEYKRLNRINQAGVELLRAQVKKHAIDCEWDENGFHYGAADKLSMAECEYFLQYLEIMEVPHTSLDQPALQERLGTGVYKKGVHVPVGALMQPAALVYGLVDSLPENVTIYENSPVLKIHHGAPLVLDLDQADITTENVVIATNYEAGKIGFLNRFLTTGTLAGSFTRVLSHKELASLGSLKQWGVLSLHGGGATVRLTGDGRLVVRNTVEYNGNALLSDRQLAKRRAVHRESFERRFPQLAHVPFEYSWSGVEGISRNGTSFFGKQRDNVFLAGGYNGSGVSKGTAFGAALAEYASGGQSQLINDCLASKPGQWMPPRPLLDVGAAFKIALRLKGIGLDR</sequence>
<dbReference type="Gene3D" id="3.30.9.10">
    <property type="entry name" value="D-Amino Acid Oxidase, subunit A, domain 2"/>
    <property type="match status" value="1"/>
</dbReference>
<gene>
    <name evidence="2" type="ORF">MNBD_ALPHA08-950</name>
</gene>
<dbReference type="PANTHER" id="PTHR13847">
    <property type="entry name" value="SARCOSINE DEHYDROGENASE-RELATED"/>
    <property type="match status" value="1"/>
</dbReference>
<reference evidence="2" key="1">
    <citation type="submission" date="2018-06" db="EMBL/GenBank/DDBJ databases">
        <authorList>
            <person name="Zhirakovskaya E."/>
        </authorList>
    </citation>
    <scope>NUCLEOTIDE SEQUENCE</scope>
</reference>
<dbReference type="Gene3D" id="3.50.50.60">
    <property type="entry name" value="FAD/NAD(P)-binding domain"/>
    <property type="match status" value="1"/>
</dbReference>
<dbReference type="GO" id="GO:0005737">
    <property type="term" value="C:cytoplasm"/>
    <property type="evidence" value="ECO:0007669"/>
    <property type="project" value="TreeGrafter"/>
</dbReference>
<dbReference type="PANTHER" id="PTHR13847:SF281">
    <property type="entry name" value="FAD DEPENDENT OXIDOREDUCTASE DOMAIN-CONTAINING PROTEIN"/>
    <property type="match status" value="1"/>
</dbReference>
<proteinExistence type="predicted"/>
<dbReference type="Pfam" id="PF01266">
    <property type="entry name" value="DAO"/>
    <property type="match status" value="1"/>
</dbReference>
<feature type="domain" description="FAD dependent oxidoreductase" evidence="1">
    <location>
        <begin position="36"/>
        <end position="390"/>
    </location>
</feature>
<dbReference type="InterPro" id="IPR036188">
    <property type="entry name" value="FAD/NAD-bd_sf"/>
</dbReference>
<dbReference type="SUPFAM" id="SSF51905">
    <property type="entry name" value="FAD/NAD(P)-binding domain"/>
    <property type="match status" value="1"/>
</dbReference>
<dbReference type="AlphaFoldDB" id="A0A3B0SCD8"/>
<name>A0A3B0SCD8_9ZZZZ</name>
<evidence type="ECO:0000259" key="1">
    <source>
        <dbReference type="Pfam" id="PF01266"/>
    </source>
</evidence>
<organism evidence="2">
    <name type="scientific">hydrothermal vent metagenome</name>
    <dbReference type="NCBI Taxonomy" id="652676"/>
    <lineage>
        <taxon>unclassified sequences</taxon>
        <taxon>metagenomes</taxon>
        <taxon>ecological metagenomes</taxon>
    </lineage>
</organism>
<protein>
    <recommendedName>
        <fullName evidence="1">FAD dependent oxidoreductase domain-containing protein</fullName>
    </recommendedName>
</protein>
<dbReference type="EMBL" id="UOEC01000192">
    <property type="protein sequence ID" value="VAW01960.1"/>
    <property type="molecule type" value="Genomic_DNA"/>
</dbReference>